<evidence type="ECO:0000313" key="2">
    <source>
        <dbReference type="Proteomes" id="UP001153642"/>
    </source>
</evidence>
<dbReference type="Proteomes" id="UP001153642">
    <property type="component" value="Unassembled WGS sequence"/>
</dbReference>
<gene>
    <name evidence="1" type="ORF">OSR52_05775</name>
</gene>
<dbReference type="EMBL" id="JAPMUA010000002">
    <property type="protein sequence ID" value="MDG3585372.1"/>
    <property type="molecule type" value="Genomic_DNA"/>
</dbReference>
<organism evidence="1 2">
    <name type="scientific">Galbibacter pacificus</name>
    <dbReference type="NCBI Taxonomy" id="2996052"/>
    <lineage>
        <taxon>Bacteria</taxon>
        <taxon>Pseudomonadati</taxon>
        <taxon>Bacteroidota</taxon>
        <taxon>Flavobacteriia</taxon>
        <taxon>Flavobacteriales</taxon>
        <taxon>Flavobacteriaceae</taxon>
        <taxon>Galbibacter</taxon>
    </lineage>
</organism>
<name>A0ABT6FQ30_9FLAO</name>
<sequence>MAKKPKKCITPKKAQKLEEKFAKTIRKALKKEFGKDFSCEFWWSVDELEEYIKYFKEEAKQKGYTDLGLRFSLGMYEDDEKDGDISGFIKPTGTKAETASLKSAAAEPIMIQDVDSYNDGYNDWPPPKG</sequence>
<comment type="caution">
    <text evidence="1">The sequence shown here is derived from an EMBL/GenBank/DDBJ whole genome shotgun (WGS) entry which is preliminary data.</text>
</comment>
<proteinExistence type="predicted"/>
<keyword evidence="2" id="KW-1185">Reference proteome</keyword>
<dbReference type="RefSeq" id="WP_277899358.1">
    <property type="nucleotide sequence ID" value="NZ_JAPMUA010000002.1"/>
</dbReference>
<accession>A0ABT6FQ30</accession>
<reference evidence="1" key="1">
    <citation type="submission" date="2022-11" db="EMBL/GenBank/DDBJ databases">
        <title>High-quality draft genome sequence of Galbibacter sp. strain CMA-7.</title>
        <authorList>
            <person name="Wei L."/>
            <person name="Dong C."/>
            <person name="Shao Z."/>
        </authorList>
    </citation>
    <scope>NUCLEOTIDE SEQUENCE</scope>
    <source>
        <strain evidence="1">CMA-7</strain>
    </source>
</reference>
<evidence type="ECO:0000313" key="1">
    <source>
        <dbReference type="EMBL" id="MDG3585372.1"/>
    </source>
</evidence>
<protein>
    <submittedName>
        <fullName evidence="1">Uncharacterized protein</fullName>
    </submittedName>
</protein>